<sequence length="364" mass="41064">MQHASMEMREDQEPLGSFSPCTLEAEGPKPPSSIVASSCYEVRPIPGKGLGLVATRTIHPGTLIIDEAPLLLLDPPCKRNDILKLLGCRLFSSINMRTTPDQIRAQIHQMILEKLVQKLDQPQLQLLYSLSDKTVELGAKAKSLWGIWQTNSIPLGSYRVSGIFPTVVRLNHSCHPNAHHIWDAETGREQVWVVEGVRPGQEITISYVRTFCSKSFRQSLLKEKFGFLCTCQACSLTGGASELDDKFRLEIDRLAQQFSSAKQDEDINLAIEIGERMLFLMQEVGFNANVQWPGFFNCFELYLLVGDMEKAQFYLSRAYELVCKAQGASSADARTMRKYKHNPEQYLQDFKTSDKHFIASLTHC</sequence>
<dbReference type="Gene3D" id="2.170.270.10">
    <property type="entry name" value="SET domain"/>
    <property type="match status" value="1"/>
</dbReference>
<comment type="caution">
    <text evidence="3">The sequence shown here is derived from an EMBL/GenBank/DDBJ whole genome shotgun (WGS) entry which is preliminary data.</text>
</comment>
<dbReference type="EMBL" id="VCGU01000009">
    <property type="protein sequence ID" value="TRY70054.1"/>
    <property type="molecule type" value="Genomic_DNA"/>
</dbReference>
<dbReference type="InterPro" id="IPR053185">
    <property type="entry name" value="SET_domain_protein"/>
</dbReference>
<dbReference type="OrthoDB" id="438641at2759"/>
<dbReference type="AlphaFoldDB" id="A0A553NXA3"/>
<name>A0A553NXA3_TIGCA</name>
<gene>
    <name evidence="3" type="ORF">TCAL_04842</name>
</gene>
<dbReference type="InterPro" id="IPR001214">
    <property type="entry name" value="SET_dom"/>
</dbReference>
<dbReference type="PANTHER" id="PTHR47332">
    <property type="entry name" value="SET DOMAIN-CONTAINING PROTEIN 5"/>
    <property type="match status" value="1"/>
</dbReference>
<evidence type="ECO:0000313" key="4">
    <source>
        <dbReference type="Proteomes" id="UP000318571"/>
    </source>
</evidence>
<dbReference type="Proteomes" id="UP000318571">
    <property type="component" value="Chromosome 9"/>
</dbReference>
<feature type="compositionally biased region" description="Basic and acidic residues" evidence="1">
    <location>
        <begin position="1"/>
        <end position="12"/>
    </location>
</feature>
<dbReference type="PANTHER" id="PTHR47332:SF4">
    <property type="entry name" value="SET DOMAIN-CONTAINING PROTEIN 5"/>
    <property type="match status" value="1"/>
</dbReference>
<dbReference type="CDD" id="cd20071">
    <property type="entry name" value="SET_SMYD"/>
    <property type="match status" value="1"/>
</dbReference>
<keyword evidence="4" id="KW-1185">Reference proteome</keyword>
<dbReference type="PROSITE" id="PS50280">
    <property type="entry name" value="SET"/>
    <property type="match status" value="1"/>
</dbReference>
<reference evidence="3 4" key="1">
    <citation type="journal article" date="2018" name="Nat. Ecol. Evol.">
        <title>Genomic signatures of mitonuclear coevolution across populations of Tigriopus californicus.</title>
        <authorList>
            <person name="Barreto F.S."/>
            <person name="Watson E.T."/>
            <person name="Lima T.G."/>
            <person name="Willett C.S."/>
            <person name="Edmands S."/>
            <person name="Li W."/>
            <person name="Burton R.S."/>
        </authorList>
    </citation>
    <scope>NUCLEOTIDE SEQUENCE [LARGE SCALE GENOMIC DNA]</scope>
    <source>
        <strain evidence="3 4">San Diego</strain>
    </source>
</reference>
<dbReference type="InterPro" id="IPR046341">
    <property type="entry name" value="SET_dom_sf"/>
</dbReference>
<feature type="domain" description="SET" evidence="2">
    <location>
        <begin position="38"/>
        <end position="208"/>
    </location>
</feature>
<dbReference type="SUPFAM" id="SSF82199">
    <property type="entry name" value="SET domain"/>
    <property type="match status" value="1"/>
</dbReference>
<dbReference type="SMART" id="SM00317">
    <property type="entry name" value="SET"/>
    <property type="match status" value="1"/>
</dbReference>
<dbReference type="OMA" id="CKPRTER"/>
<evidence type="ECO:0000313" key="3">
    <source>
        <dbReference type="EMBL" id="TRY70054.1"/>
    </source>
</evidence>
<dbReference type="InterPro" id="IPR011990">
    <property type="entry name" value="TPR-like_helical_dom_sf"/>
</dbReference>
<feature type="region of interest" description="Disordered" evidence="1">
    <location>
        <begin position="1"/>
        <end position="26"/>
    </location>
</feature>
<accession>A0A553NXA3</accession>
<dbReference type="GO" id="GO:0008170">
    <property type="term" value="F:N-methyltransferase activity"/>
    <property type="evidence" value="ECO:0007669"/>
    <property type="project" value="UniProtKB-ARBA"/>
</dbReference>
<evidence type="ECO:0000259" key="2">
    <source>
        <dbReference type="PROSITE" id="PS50280"/>
    </source>
</evidence>
<dbReference type="Pfam" id="PF00856">
    <property type="entry name" value="SET"/>
    <property type="match status" value="1"/>
</dbReference>
<dbReference type="GO" id="GO:0008276">
    <property type="term" value="F:protein methyltransferase activity"/>
    <property type="evidence" value="ECO:0007669"/>
    <property type="project" value="UniProtKB-ARBA"/>
</dbReference>
<proteinExistence type="predicted"/>
<protein>
    <recommendedName>
        <fullName evidence="2">SET domain-containing protein</fullName>
    </recommendedName>
</protein>
<dbReference type="STRING" id="6832.A0A553NXA3"/>
<evidence type="ECO:0000256" key="1">
    <source>
        <dbReference type="SAM" id="MobiDB-lite"/>
    </source>
</evidence>
<dbReference type="GO" id="GO:0008757">
    <property type="term" value="F:S-adenosylmethionine-dependent methyltransferase activity"/>
    <property type="evidence" value="ECO:0007669"/>
    <property type="project" value="UniProtKB-ARBA"/>
</dbReference>
<dbReference type="Gene3D" id="1.25.40.10">
    <property type="entry name" value="Tetratricopeptide repeat domain"/>
    <property type="match status" value="1"/>
</dbReference>
<organism evidence="3 4">
    <name type="scientific">Tigriopus californicus</name>
    <name type="common">Marine copepod</name>
    <dbReference type="NCBI Taxonomy" id="6832"/>
    <lineage>
        <taxon>Eukaryota</taxon>
        <taxon>Metazoa</taxon>
        <taxon>Ecdysozoa</taxon>
        <taxon>Arthropoda</taxon>
        <taxon>Crustacea</taxon>
        <taxon>Multicrustacea</taxon>
        <taxon>Hexanauplia</taxon>
        <taxon>Copepoda</taxon>
        <taxon>Harpacticoida</taxon>
        <taxon>Harpacticidae</taxon>
        <taxon>Tigriopus</taxon>
    </lineage>
</organism>